<comment type="caution">
    <text evidence="3">The sequence shown here is derived from an EMBL/GenBank/DDBJ whole genome shotgun (WGS) entry which is preliminary data.</text>
</comment>
<dbReference type="STRING" id="1177755.A7A08_03153"/>
<dbReference type="EMBL" id="MASI01000012">
    <property type="protein sequence ID" value="ODA66009.1"/>
    <property type="molecule type" value="Genomic_DNA"/>
</dbReference>
<dbReference type="AlphaFoldDB" id="A0A1E2RVD1"/>
<name>A0A1E2RVD1_9HYPH</name>
<reference evidence="3 4" key="1">
    <citation type="submission" date="2016-07" db="EMBL/GenBank/DDBJ databases">
        <title>Draft genome sequence of Methyloligella halotolerans C2T (VKM B-2706T=CCUG 61687T=DSM 25045T), a halotolerant polyhydroxybutyrate accumulating methylotroph.</title>
        <authorList>
            <person name="Vasilenko O.V."/>
            <person name="Doronina N.V."/>
            <person name="Poroshina M.N."/>
            <person name="Tarlachkov S.V."/>
            <person name="Trotsenko Y.A."/>
        </authorList>
    </citation>
    <scope>NUCLEOTIDE SEQUENCE [LARGE SCALE GENOMIC DNA]</scope>
    <source>
        <strain evidence="3 4">VKM B-2706</strain>
    </source>
</reference>
<feature type="transmembrane region" description="Helical" evidence="2">
    <location>
        <begin position="77"/>
        <end position="95"/>
    </location>
</feature>
<dbReference type="OrthoDB" id="7927296at2"/>
<feature type="transmembrane region" description="Helical" evidence="2">
    <location>
        <begin position="38"/>
        <end position="57"/>
    </location>
</feature>
<feature type="region of interest" description="Disordered" evidence="1">
    <location>
        <begin position="180"/>
        <end position="201"/>
    </location>
</feature>
<feature type="transmembrane region" description="Helical" evidence="2">
    <location>
        <begin position="107"/>
        <end position="129"/>
    </location>
</feature>
<dbReference type="RefSeq" id="WP_069096264.1">
    <property type="nucleotide sequence ID" value="NZ_MASI01000012.1"/>
</dbReference>
<dbReference type="PATRIC" id="fig|1177755.3.peg.3181"/>
<evidence type="ECO:0000256" key="1">
    <source>
        <dbReference type="SAM" id="MobiDB-lite"/>
    </source>
</evidence>
<feature type="compositionally biased region" description="Polar residues" evidence="1">
    <location>
        <begin position="576"/>
        <end position="585"/>
    </location>
</feature>
<feature type="region of interest" description="Disordered" evidence="1">
    <location>
        <begin position="553"/>
        <end position="636"/>
    </location>
</feature>
<keyword evidence="2" id="KW-0812">Transmembrane</keyword>
<keyword evidence="2" id="KW-1133">Transmembrane helix</keyword>
<accession>A0A1E2RVD1</accession>
<sequence length="636" mass="70497">MAVPPNPPDTAADRLDRMLDRLESHNNRFDRLRRTFPSFKKIVLVLFLALISWYATYTGMLELITANTGEVPVMQQIAIGFAVATLMLMVLYILDSLFAPISWWLRILYIGGYIFLTLISVGFGFGFFWKVLESRAEATRSAEAAIGQVQQALEQGKTRIAQLGATLDSLTTISAEKAVTEREQGGTCPNSPPGDGPRRRLRDSDAERFAFTSDFIKARSGTIQKDLDSLNADLAKVLSRDPSTLDPNTGTRNQFMRGLNRKLDLTITRFNALKTDPQLAEQRDMLAQRADKTSFDTGSGGTFACPDPQLQSALRGVVRAIDSLPVIEKTDIAAVEGSEAVVEAFRRLTTTLIGALHFELPPSPDELRDRQRQAIQRAENPQEVTAVANEQAGLGSRDYIPLFVAIFVDFCLLLVSINRPINRFQKLLHTVRDAREGPVGEILARFHDSHQEGLAREFEVFQHAVFDFMGDYYVAVPLNAQSMEALYLTNLFVGLEGKGIIDRAMLPPPAMVRRKLRQQGSKFADATAFRLYRFRDGAWSKLVLDSILGTASGRRAEGVQPESDVAEEEAERPSPANENVRNGNGRSLAERLEEAANDAHREDSNGPEEPRDDEGEPPLRALPGPMNGNGRRPPDA</sequence>
<organism evidence="3 4">
    <name type="scientific">Methyloligella halotolerans</name>
    <dbReference type="NCBI Taxonomy" id="1177755"/>
    <lineage>
        <taxon>Bacteria</taxon>
        <taxon>Pseudomonadati</taxon>
        <taxon>Pseudomonadota</taxon>
        <taxon>Alphaproteobacteria</taxon>
        <taxon>Hyphomicrobiales</taxon>
        <taxon>Hyphomicrobiaceae</taxon>
        <taxon>Methyloligella</taxon>
    </lineage>
</organism>
<protein>
    <submittedName>
        <fullName evidence="3">Uncharacterized protein</fullName>
    </submittedName>
</protein>
<dbReference type="Proteomes" id="UP000095087">
    <property type="component" value="Unassembled WGS sequence"/>
</dbReference>
<evidence type="ECO:0000313" key="4">
    <source>
        <dbReference type="Proteomes" id="UP000095087"/>
    </source>
</evidence>
<feature type="compositionally biased region" description="Basic and acidic residues" evidence="1">
    <location>
        <begin position="588"/>
        <end position="604"/>
    </location>
</feature>
<gene>
    <name evidence="3" type="ORF">A7A08_03153</name>
</gene>
<evidence type="ECO:0000313" key="3">
    <source>
        <dbReference type="EMBL" id="ODA66009.1"/>
    </source>
</evidence>
<feature type="compositionally biased region" description="Low complexity" evidence="1">
    <location>
        <begin position="623"/>
        <end position="636"/>
    </location>
</feature>
<proteinExistence type="predicted"/>
<keyword evidence="2" id="KW-0472">Membrane</keyword>
<keyword evidence="4" id="KW-1185">Reference proteome</keyword>
<evidence type="ECO:0000256" key="2">
    <source>
        <dbReference type="SAM" id="Phobius"/>
    </source>
</evidence>